<sequence length="198" mass="21855">MTKHAVVSFLRLRRKLRDIGGVLHGLSTSIRCARRAAVRLEAGTPFDQARAVRFRRLLEEMDVLWQQGLDQRSELGSALLELAPDFDLATTPGERFELLNINVADRADIGERNGLVMLVAGYVLEDSAERRRQEFNDGPLFNAVHLLIVLKMSATAAGRAATDKIFTEVFGEDAFQPPAPKKTCLTLVGAPTTQPGEK</sequence>
<evidence type="ECO:0000313" key="1">
    <source>
        <dbReference type="EMBL" id="SFM64436.1"/>
    </source>
</evidence>
<dbReference type="STRING" id="758825.SAMN02982985_04806"/>
<protein>
    <submittedName>
        <fullName evidence="1">Uncharacterized protein</fullName>
    </submittedName>
</protein>
<dbReference type="AlphaFoldDB" id="A0A1I4SIX1"/>
<dbReference type="EMBL" id="FOTW01000026">
    <property type="protein sequence ID" value="SFM64436.1"/>
    <property type="molecule type" value="Genomic_DNA"/>
</dbReference>
<organism evidence="1 2">
    <name type="scientific">Rugamonas rubra</name>
    <dbReference type="NCBI Taxonomy" id="758825"/>
    <lineage>
        <taxon>Bacteria</taxon>
        <taxon>Pseudomonadati</taxon>
        <taxon>Pseudomonadota</taxon>
        <taxon>Betaproteobacteria</taxon>
        <taxon>Burkholderiales</taxon>
        <taxon>Oxalobacteraceae</taxon>
        <taxon>Telluria group</taxon>
        <taxon>Rugamonas</taxon>
    </lineage>
</organism>
<dbReference type="RefSeq" id="WP_093390236.1">
    <property type="nucleotide sequence ID" value="NZ_FOTW01000026.1"/>
</dbReference>
<accession>A0A1I4SIX1</accession>
<keyword evidence="2" id="KW-1185">Reference proteome</keyword>
<reference evidence="1 2" key="1">
    <citation type="submission" date="2016-10" db="EMBL/GenBank/DDBJ databases">
        <authorList>
            <person name="de Groot N.N."/>
        </authorList>
    </citation>
    <scope>NUCLEOTIDE SEQUENCE [LARGE SCALE GENOMIC DNA]</scope>
    <source>
        <strain evidence="1 2">ATCC 43154</strain>
    </source>
</reference>
<dbReference type="OrthoDB" id="9115318at2"/>
<name>A0A1I4SIX1_9BURK</name>
<gene>
    <name evidence="1" type="ORF">SAMN02982985_04806</name>
</gene>
<evidence type="ECO:0000313" key="2">
    <source>
        <dbReference type="Proteomes" id="UP000199470"/>
    </source>
</evidence>
<dbReference type="Proteomes" id="UP000199470">
    <property type="component" value="Unassembled WGS sequence"/>
</dbReference>
<proteinExistence type="predicted"/>